<organism evidence="1 2">
    <name type="scientific">Streptomyces viridochromogenes Tue57</name>
    <dbReference type="NCBI Taxonomy" id="1160705"/>
    <lineage>
        <taxon>Bacteria</taxon>
        <taxon>Bacillati</taxon>
        <taxon>Actinomycetota</taxon>
        <taxon>Actinomycetes</taxon>
        <taxon>Kitasatosporales</taxon>
        <taxon>Streptomycetaceae</taxon>
        <taxon>Streptomyces</taxon>
    </lineage>
</organism>
<comment type="caution">
    <text evidence="1">The sequence shown here is derived from an EMBL/GenBank/DDBJ whole genome shotgun (WGS) entry which is preliminary data.</text>
</comment>
<proteinExistence type="predicted"/>
<reference evidence="1 2" key="1">
    <citation type="journal article" date="2013" name="Genome Announc.">
        <title>Draft Genome Sequence of Streptomyces viridochromogenes Strain Tu57, Producer of Avilamycin.</title>
        <authorList>
            <person name="Gruning B.A."/>
            <person name="Erxleben A."/>
            <person name="Hahnlein A."/>
            <person name="Gunther S."/>
        </authorList>
    </citation>
    <scope>NUCLEOTIDE SEQUENCE [LARGE SCALE GENOMIC DNA]</scope>
    <source>
        <strain evidence="1 2">Tue57</strain>
    </source>
</reference>
<dbReference type="PATRIC" id="fig|1160705.3.peg.5072"/>
<gene>
    <name evidence="1" type="ORF">STVIR_5131</name>
</gene>
<accession>L8PEV3</accession>
<dbReference type="Proteomes" id="UP000011205">
    <property type="component" value="Unassembled WGS sequence"/>
</dbReference>
<dbReference type="AlphaFoldDB" id="L8PEV3"/>
<protein>
    <submittedName>
        <fullName evidence="1">Uncharacterized protein</fullName>
    </submittedName>
</protein>
<evidence type="ECO:0000313" key="1">
    <source>
        <dbReference type="EMBL" id="ELS53902.1"/>
    </source>
</evidence>
<name>L8PEV3_STRVR</name>
<sequence>MPVWCSVLCRRVSATPAVSQTVLRRTFLSPATDSAPGRVLPCSQGRTGP</sequence>
<evidence type="ECO:0000313" key="2">
    <source>
        <dbReference type="Proteomes" id="UP000011205"/>
    </source>
</evidence>
<dbReference type="EMBL" id="AMLP01000152">
    <property type="protein sequence ID" value="ELS53902.1"/>
    <property type="molecule type" value="Genomic_DNA"/>
</dbReference>